<evidence type="ECO:0000313" key="12">
    <source>
        <dbReference type="Proteomes" id="UP000590647"/>
    </source>
</evidence>
<dbReference type="InterPro" id="IPR032821">
    <property type="entry name" value="PKS_assoc"/>
</dbReference>
<dbReference type="RefSeq" id="WP_184980814.1">
    <property type="nucleotide sequence ID" value="NZ_JACHNE010000001.1"/>
</dbReference>
<dbReference type="PROSITE" id="PS52004">
    <property type="entry name" value="KS3_2"/>
    <property type="match status" value="1"/>
</dbReference>
<dbReference type="Pfam" id="PF02801">
    <property type="entry name" value="Ketoacyl-synt_C"/>
    <property type="match status" value="1"/>
</dbReference>
<dbReference type="Pfam" id="PF08659">
    <property type="entry name" value="KR"/>
    <property type="match status" value="1"/>
</dbReference>
<feature type="domain" description="Carrier" evidence="8">
    <location>
        <begin position="1697"/>
        <end position="1772"/>
    </location>
</feature>
<feature type="domain" description="Ketosynthase family 3 (KS3)" evidence="9">
    <location>
        <begin position="3"/>
        <end position="434"/>
    </location>
</feature>
<dbReference type="SUPFAM" id="SSF52151">
    <property type="entry name" value="FabD/lysophospholipase-like"/>
    <property type="match status" value="1"/>
</dbReference>
<dbReference type="GO" id="GO:0071770">
    <property type="term" value="P:DIM/DIP cell wall layer assembly"/>
    <property type="evidence" value="ECO:0007669"/>
    <property type="project" value="TreeGrafter"/>
</dbReference>
<evidence type="ECO:0000256" key="2">
    <source>
        <dbReference type="ARBA" id="ARBA00022450"/>
    </source>
</evidence>
<dbReference type="Pfam" id="PF14765">
    <property type="entry name" value="PS-DH"/>
    <property type="match status" value="1"/>
</dbReference>
<dbReference type="InterPro" id="IPR014031">
    <property type="entry name" value="Ketoacyl_synth_C"/>
</dbReference>
<dbReference type="PROSITE" id="PS50075">
    <property type="entry name" value="CARRIER"/>
    <property type="match status" value="1"/>
</dbReference>
<dbReference type="InterPro" id="IPR057326">
    <property type="entry name" value="KR_dom"/>
</dbReference>
<dbReference type="InterPro" id="IPR049552">
    <property type="entry name" value="PKS_DH_N"/>
</dbReference>
<dbReference type="Gene3D" id="3.40.47.10">
    <property type="match status" value="1"/>
</dbReference>
<dbReference type="InterPro" id="IPR016036">
    <property type="entry name" value="Malonyl_transacylase_ACP-bd"/>
</dbReference>
<dbReference type="InterPro" id="IPR049551">
    <property type="entry name" value="PKS_DH_C"/>
</dbReference>
<dbReference type="InterPro" id="IPR036291">
    <property type="entry name" value="NAD(P)-bd_dom_sf"/>
</dbReference>
<keyword evidence="4 11" id="KW-0808">Transferase</keyword>
<dbReference type="Gene3D" id="3.40.366.10">
    <property type="entry name" value="Malonyl-Coenzyme A Acyl Carrier Protein, domain 2"/>
    <property type="match status" value="1"/>
</dbReference>
<dbReference type="InterPro" id="IPR020807">
    <property type="entry name" value="PKS_DH"/>
</dbReference>
<dbReference type="InterPro" id="IPR050091">
    <property type="entry name" value="PKS_NRPS_Biosynth_Enz"/>
</dbReference>
<dbReference type="SUPFAM" id="SSF53901">
    <property type="entry name" value="Thiolase-like"/>
    <property type="match status" value="1"/>
</dbReference>
<dbReference type="Pfam" id="PF00550">
    <property type="entry name" value="PP-binding"/>
    <property type="match status" value="1"/>
</dbReference>
<dbReference type="InterPro" id="IPR001227">
    <property type="entry name" value="Ac_transferase_dom_sf"/>
</dbReference>
<dbReference type="GO" id="GO:0006633">
    <property type="term" value="P:fatty acid biosynthetic process"/>
    <property type="evidence" value="ECO:0007669"/>
    <property type="project" value="TreeGrafter"/>
</dbReference>
<dbReference type="Gene3D" id="3.10.129.110">
    <property type="entry name" value="Polyketide synthase dehydratase"/>
    <property type="match status" value="1"/>
</dbReference>
<evidence type="ECO:0000313" key="11">
    <source>
        <dbReference type="EMBL" id="MBB5792912.1"/>
    </source>
</evidence>
<feature type="region of interest" description="C-terminal hotdog fold" evidence="6">
    <location>
        <begin position="1474"/>
        <end position="1610"/>
    </location>
</feature>
<dbReference type="SUPFAM" id="SSF47336">
    <property type="entry name" value="ACP-like"/>
    <property type="match status" value="1"/>
</dbReference>
<dbReference type="PANTHER" id="PTHR43775">
    <property type="entry name" value="FATTY ACID SYNTHASE"/>
    <property type="match status" value="1"/>
</dbReference>
<comment type="caution">
    <text evidence="11">The sequence shown here is derived from an EMBL/GenBank/DDBJ whole genome shotgun (WGS) entry which is preliminary data.</text>
</comment>
<dbReference type="Pfam" id="PF00698">
    <property type="entry name" value="Acyl_transf_1"/>
    <property type="match status" value="1"/>
</dbReference>
<reference evidence="11 12" key="1">
    <citation type="submission" date="2020-08" db="EMBL/GenBank/DDBJ databases">
        <title>Sequencing the genomes of 1000 actinobacteria strains.</title>
        <authorList>
            <person name="Klenk H.-P."/>
        </authorList>
    </citation>
    <scope>NUCLEOTIDE SEQUENCE [LARGE SCALE GENOMIC DNA]</scope>
    <source>
        <strain evidence="11 12">DSM 40084</strain>
    </source>
</reference>
<dbReference type="InterPro" id="IPR014030">
    <property type="entry name" value="Ketoacyl_synth_N"/>
</dbReference>
<dbReference type="GO" id="GO:0017000">
    <property type="term" value="P:antibiotic biosynthetic process"/>
    <property type="evidence" value="ECO:0007669"/>
    <property type="project" value="UniProtKB-KW"/>
</dbReference>
<dbReference type="SMART" id="SM00822">
    <property type="entry name" value="PKS_KR"/>
    <property type="match status" value="1"/>
</dbReference>
<evidence type="ECO:0000259" key="8">
    <source>
        <dbReference type="PROSITE" id="PS50075"/>
    </source>
</evidence>
<dbReference type="InterPro" id="IPR009081">
    <property type="entry name" value="PP-bd_ACP"/>
</dbReference>
<dbReference type="PROSITE" id="PS52019">
    <property type="entry name" value="PKS_MFAS_DH"/>
    <property type="match status" value="1"/>
</dbReference>
<dbReference type="GO" id="GO:0005737">
    <property type="term" value="C:cytoplasm"/>
    <property type="evidence" value="ECO:0007669"/>
    <property type="project" value="TreeGrafter"/>
</dbReference>
<dbReference type="EMBL" id="JACHNE010000001">
    <property type="protein sequence ID" value="MBB5792912.1"/>
    <property type="molecule type" value="Genomic_DNA"/>
</dbReference>
<dbReference type="InterPro" id="IPR013968">
    <property type="entry name" value="PKS_KR"/>
</dbReference>
<dbReference type="SMART" id="SM00826">
    <property type="entry name" value="PKS_DH"/>
    <property type="match status" value="1"/>
</dbReference>
<evidence type="ECO:0000256" key="3">
    <source>
        <dbReference type="ARBA" id="ARBA00022553"/>
    </source>
</evidence>
<dbReference type="Proteomes" id="UP000590647">
    <property type="component" value="Unassembled WGS sequence"/>
</dbReference>
<gene>
    <name evidence="11" type="ORF">HDA41_000876</name>
</gene>
<evidence type="ECO:0000256" key="1">
    <source>
        <dbReference type="ARBA" id="ARBA00004792"/>
    </source>
</evidence>
<dbReference type="InterPro" id="IPR049900">
    <property type="entry name" value="PKS_mFAS_DH"/>
</dbReference>
<evidence type="ECO:0000256" key="7">
    <source>
        <dbReference type="SAM" id="MobiDB-lite"/>
    </source>
</evidence>
<evidence type="ECO:0000256" key="5">
    <source>
        <dbReference type="ARBA" id="ARBA00023194"/>
    </source>
</evidence>
<dbReference type="GO" id="GO:0005886">
    <property type="term" value="C:plasma membrane"/>
    <property type="evidence" value="ECO:0007669"/>
    <property type="project" value="TreeGrafter"/>
</dbReference>
<feature type="region of interest" description="Disordered" evidence="7">
    <location>
        <begin position="888"/>
        <end position="907"/>
    </location>
</feature>
<evidence type="ECO:0000259" key="9">
    <source>
        <dbReference type="PROSITE" id="PS52004"/>
    </source>
</evidence>
<keyword evidence="12" id="KW-1185">Reference proteome</keyword>
<proteinExistence type="predicted"/>
<dbReference type="Gene3D" id="3.30.70.3290">
    <property type="match status" value="1"/>
</dbReference>
<dbReference type="InterPro" id="IPR014043">
    <property type="entry name" value="Acyl_transferase_dom"/>
</dbReference>
<dbReference type="InterPro" id="IPR016039">
    <property type="entry name" value="Thiolase-like"/>
</dbReference>
<sequence length="1777" mass="187155">MSSDAIAVIGLSVRVPDAADANEFWRNLLAGRNSIHRLSDEQLLAAGEDPELLKDPHYIPARPLLDDVGGFDNTFFGISPRESELRNPQHRLFLELCSTALQHAGYEPSRYEGGIGVYGGCASDNYVDDHIRADPELLAQVGDMVALVSNNIDYLATYTSYRLGLNGPSLNVRTACSTSLVATHLACQALRLGDCDIALAGGVEIETPYGRGYRHVAGGIDSADGYCRPLDSEASGTVFGSGGGVVVLKRLADAVADGDPVYAVIKGSAVNNDGAERPGFTAPSSEGQSRAIAEALAVADVDPDTVSYVELHGTGTQMGDPVEIHGLHQAMLAVASGELRPGACAIGSVKSNVGHLGPASGIVGMIKTVLALHHESIPPTINVRTPNPQLRLEQTPFRVADAVLPWPRTAGAPRRAGVSSFGFGGTNAHVVLEEAPSPAPAPPRQERTELLVWSGTDQEAEGQVRAQLAEFLGALPDEVAADVAFTSQTGRRALPVRAALTFSRPAEAARLLADPGTAPTALSDGTGRRLVFALPGQGSQQPRAAVGLAARLPDFDSRMRECLSLFSDALAIDMLKVWQEESDPEVVARTVHAQPLLFSVEYALARTLGAAGLQPAALIGHSVGEVVAATLAGVMPLADAVRFVARRAELMQSMPPGRMLAVAAPEDLVRELLVPEVTVSAVNGPRQVVVGGPAEAVEALREVLAGRGVQGRLLSTSHAFHTPMMAPAVAELTDLLASSALRAPETPVISAATGRPLDATQATSPRFWAEQLVEPVLFGHALETLAGQEPARILEVGPGQALTSLIRRHTGMREAGHRAVGCLPRANEPAGAEADWPTLLAALAHAWCDGADVAWEVLPRPQDTHRVALPAYPYRRREFWLPYAAGKRRPAPGAERPAPWHDEAPAAPVALPDRPVLALPGWRPDRHAQAADRRTPGSQGHAVVLIPADPVAARELLTAVQLAGYRAVPVSEGDAYEAADYRGTVRRGHPGDLAAYLGHLAERAIDVRLLVHGRACATPADGAADAPEALDEALWSVVELFQAAAGQRDADRRPLPLTVVTRSAVDVTGAERLSPARAAACALVRSAALESGAGQVRLIDVGNVPPAVLAAELVGPVDPAVALRGSRRWLPDRTEYKASGPIGTLLEERGVYVVTGGLGAIGLAVAQALAHTGLHPRLALMGRRADRPEERERIAPMVAAMEAAGAEVTLHAADVSDAGAVRGIFDELRSRYGAVHGVLHTAGVAGGGLLRTRSRADMETVLSAKVTGTLVLREVVAETPGVRFLTLFSSRAALNGLLGSADYAAANAFMDAVAHSAPPGAPVTVSVNWPTWHEVGMAGGAPDRPTEPDRDGARWMTLVAPGDWVVAEHRLKGRALLPGAAYFDLLVRAVRDAGGADDLDPVVIEDLMLSEPLFVAEPTEVTVTLTRTAEGAWSATVRAAAGGERPTVHARARVRVDRSLAANRPTADLTALCQGWPAVTPGTPQGSSTDFTFGERFGCVRAAYREDEVTVGRLELAAEHLADLDTHPVHPVLLDRSLALNLPAGDFVPFTCRRAVVYGEVAGQLMVRMVRRPERTGRSTVDAELYDGLGRAVVTVSGYTKIALTVEQPTPPHTEPPVRDEPVTIGLTSGITLDEGVDTLMRLLTEHVPAQVAVVPAEEWTPVEVPVTAAPTQAQQSPVTLAPVRHDAGREAPQAPEPTDDALTEVVRLLGETLGLGEIKPDDDFFGVGGDSLTAVQLVSRLQDRFGVPMSVADLFDAPTPGALAEVVVARQQEAGA</sequence>
<dbReference type="SMART" id="SM00827">
    <property type="entry name" value="PKS_AT"/>
    <property type="match status" value="1"/>
</dbReference>
<keyword evidence="2" id="KW-0596">Phosphopantetheine</keyword>
<dbReference type="GO" id="GO:0031177">
    <property type="term" value="F:phosphopantetheine binding"/>
    <property type="evidence" value="ECO:0007669"/>
    <property type="project" value="InterPro"/>
</dbReference>
<evidence type="ECO:0000256" key="4">
    <source>
        <dbReference type="ARBA" id="ARBA00022679"/>
    </source>
</evidence>
<protein>
    <submittedName>
        <fullName evidence="11">Acyl transferase domain-containing protein/acyl carrier protein</fullName>
    </submittedName>
</protein>
<dbReference type="InterPro" id="IPR006162">
    <property type="entry name" value="Ppantetheine_attach_site"/>
</dbReference>
<evidence type="ECO:0000256" key="6">
    <source>
        <dbReference type="PROSITE-ProRule" id="PRU01363"/>
    </source>
</evidence>
<dbReference type="InterPro" id="IPR042104">
    <property type="entry name" value="PKS_dehydratase_sf"/>
</dbReference>
<dbReference type="SUPFAM" id="SSF51735">
    <property type="entry name" value="NAD(P)-binding Rossmann-fold domains"/>
    <property type="match status" value="2"/>
</dbReference>
<dbReference type="SMART" id="SM00825">
    <property type="entry name" value="PKS_KS"/>
    <property type="match status" value="1"/>
</dbReference>
<evidence type="ECO:0000259" key="10">
    <source>
        <dbReference type="PROSITE" id="PS52019"/>
    </source>
</evidence>
<dbReference type="Pfam" id="PF00109">
    <property type="entry name" value="ketoacyl-synt"/>
    <property type="match status" value="1"/>
</dbReference>
<dbReference type="InterPro" id="IPR020841">
    <property type="entry name" value="PKS_Beta-ketoAc_synthase_dom"/>
</dbReference>
<dbReference type="SUPFAM" id="SSF55048">
    <property type="entry name" value="Probable ACP-binding domain of malonyl-CoA ACP transacylase"/>
    <property type="match status" value="1"/>
</dbReference>
<dbReference type="Pfam" id="PF21089">
    <property type="entry name" value="PKS_DH_N"/>
    <property type="match status" value="1"/>
</dbReference>
<dbReference type="Gene3D" id="3.40.50.720">
    <property type="entry name" value="NAD(P)-binding Rossmann-like Domain"/>
    <property type="match status" value="1"/>
</dbReference>
<comment type="pathway">
    <text evidence="1">Antibiotic biosynthesis.</text>
</comment>
<name>A0A7W9LR35_9ACTN</name>
<dbReference type="InterPro" id="IPR020806">
    <property type="entry name" value="PKS_PP-bd"/>
</dbReference>
<keyword evidence="3" id="KW-0597">Phosphoprotein</keyword>
<feature type="domain" description="PKS/mFAS DH" evidence="10">
    <location>
        <begin position="1333"/>
        <end position="1610"/>
    </location>
</feature>
<organism evidence="11 12">
    <name type="scientific">Streptomyces caelestis</name>
    <dbReference type="NCBI Taxonomy" id="36816"/>
    <lineage>
        <taxon>Bacteria</taxon>
        <taxon>Bacillati</taxon>
        <taxon>Actinomycetota</taxon>
        <taxon>Actinomycetes</taxon>
        <taxon>Kitasatosporales</taxon>
        <taxon>Streptomycetaceae</taxon>
        <taxon>Streptomyces</taxon>
    </lineage>
</organism>
<dbReference type="InterPro" id="IPR016035">
    <property type="entry name" value="Acyl_Trfase/lysoPLipase"/>
</dbReference>
<dbReference type="CDD" id="cd00833">
    <property type="entry name" value="PKS"/>
    <property type="match status" value="1"/>
</dbReference>
<feature type="active site" description="Proton acceptor; for dehydratase activity" evidence="6">
    <location>
        <position position="1369"/>
    </location>
</feature>
<dbReference type="SMART" id="SM01294">
    <property type="entry name" value="PKS_PP_betabranch"/>
    <property type="match status" value="1"/>
</dbReference>
<accession>A0A7W9LR35</accession>
<dbReference type="GO" id="GO:0004312">
    <property type="term" value="F:fatty acid synthase activity"/>
    <property type="evidence" value="ECO:0007669"/>
    <property type="project" value="TreeGrafter"/>
</dbReference>
<dbReference type="PANTHER" id="PTHR43775:SF37">
    <property type="entry name" value="SI:DKEY-61P9.11"/>
    <property type="match status" value="1"/>
</dbReference>
<dbReference type="CDD" id="cd08953">
    <property type="entry name" value="KR_2_SDR_x"/>
    <property type="match status" value="1"/>
</dbReference>
<dbReference type="InterPro" id="IPR036736">
    <property type="entry name" value="ACP-like_sf"/>
</dbReference>
<dbReference type="SMART" id="SM00823">
    <property type="entry name" value="PKS_PP"/>
    <property type="match status" value="1"/>
</dbReference>
<feature type="active site" description="Proton donor; for dehydratase activity" evidence="6">
    <location>
        <position position="1535"/>
    </location>
</feature>
<dbReference type="Pfam" id="PF16197">
    <property type="entry name" value="KAsynt_C_assoc"/>
    <property type="match status" value="1"/>
</dbReference>
<dbReference type="Gene3D" id="1.10.1200.10">
    <property type="entry name" value="ACP-like"/>
    <property type="match status" value="1"/>
</dbReference>
<dbReference type="PROSITE" id="PS00012">
    <property type="entry name" value="PHOSPHOPANTETHEINE"/>
    <property type="match status" value="1"/>
</dbReference>
<feature type="region of interest" description="N-terminal hotdog fold" evidence="6">
    <location>
        <begin position="1333"/>
        <end position="1461"/>
    </location>
</feature>
<keyword evidence="5" id="KW-0045">Antibiotic biosynthesis</keyword>